<dbReference type="Proteomes" id="UP000596742">
    <property type="component" value="Unassembled WGS sequence"/>
</dbReference>
<evidence type="ECO:0000256" key="1">
    <source>
        <dbReference type="SAM" id="Phobius"/>
    </source>
</evidence>
<dbReference type="SMART" id="SM00060">
    <property type="entry name" value="FN3"/>
    <property type="match status" value="1"/>
</dbReference>
<evidence type="ECO:0000259" key="2">
    <source>
        <dbReference type="PROSITE" id="PS50853"/>
    </source>
</evidence>
<organism evidence="3 4">
    <name type="scientific">Mytilus galloprovincialis</name>
    <name type="common">Mediterranean mussel</name>
    <dbReference type="NCBI Taxonomy" id="29158"/>
    <lineage>
        <taxon>Eukaryota</taxon>
        <taxon>Metazoa</taxon>
        <taxon>Spiralia</taxon>
        <taxon>Lophotrochozoa</taxon>
        <taxon>Mollusca</taxon>
        <taxon>Bivalvia</taxon>
        <taxon>Autobranchia</taxon>
        <taxon>Pteriomorphia</taxon>
        <taxon>Mytilida</taxon>
        <taxon>Mytiloidea</taxon>
        <taxon>Mytilidae</taxon>
        <taxon>Mytilinae</taxon>
        <taxon>Mytilus</taxon>
    </lineage>
</organism>
<dbReference type="InterPro" id="IPR036116">
    <property type="entry name" value="FN3_sf"/>
</dbReference>
<dbReference type="OrthoDB" id="6272054at2759"/>
<name>A0A8B6GLK5_MYTGA</name>
<dbReference type="Pfam" id="PF00041">
    <property type="entry name" value="fn3"/>
    <property type="match status" value="1"/>
</dbReference>
<sequence>PPNKPNYMSVINSSKASLTFQWTPTSSGDEVYDYQTFVIQYKICTTVDWLSKNFVVTGATNDPQTANISDLTAGSLYDVRMTARNTIGSSSYTDIIVVSTLSENNAEAAGQNTDEECITILIALLVTSLVINGIFGFIMLYTFVFKRSK</sequence>
<dbReference type="InterPro" id="IPR013783">
    <property type="entry name" value="Ig-like_fold"/>
</dbReference>
<feature type="non-terminal residue" evidence="3">
    <location>
        <position position="1"/>
    </location>
</feature>
<evidence type="ECO:0000313" key="3">
    <source>
        <dbReference type="EMBL" id="VDI65571.1"/>
    </source>
</evidence>
<feature type="transmembrane region" description="Helical" evidence="1">
    <location>
        <begin position="120"/>
        <end position="144"/>
    </location>
</feature>
<keyword evidence="1" id="KW-0472">Membrane</keyword>
<accession>A0A8B6GLK5</accession>
<dbReference type="SUPFAM" id="SSF49265">
    <property type="entry name" value="Fibronectin type III"/>
    <property type="match status" value="1"/>
</dbReference>
<dbReference type="CDD" id="cd00063">
    <property type="entry name" value="FN3"/>
    <property type="match status" value="1"/>
</dbReference>
<dbReference type="AlphaFoldDB" id="A0A8B6GLK5"/>
<feature type="domain" description="Fibronectin type-III" evidence="2">
    <location>
        <begin position="1"/>
        <end position="103"/>
    </location>
</feature>
<gene>
    <name evidence="3" type="ORF">MGAL_10B031955</name>
</gene>
<keyword evidence="1" id="KW-0812">Transmembrane</keyword>
<proteinExistence type="predicted"/>
<dbReference type="EMBL" id="UYJE01008627">
    <property type="protein sequence ID" value="VDI65571.1"/>
    <property type="molecule type" value="Genomic_DNA"/>
</dbReference>
<keyword evidence="1" id="KW-1133">Transmembrane helix</keyword>
<comment type="caution">
    <text evidence="3">The sequence shown here is derived from an EMBL/GenBank/DDBJ whole genome shotgun (WGS) entry which is preliminary data.</text>
</comment>
<dbReference type="PROSITE" id="PS50853">
    <property type="entry name" value="FN3"/>
    <property type="match status" value="1"/>
</dbReference>
<keyword evidence="4" id="KW-1185">Reference proteome</keyword>
<dbReference type="InterPro" id="IPR003961">
    <property type="entry name" value="FN3_dom"/>
</dbReference>
<reference evidence="3" key="1">
    <citation type="submission" date="2018-11" db="EMBL/GenBank/DDBJ databases">
        <authorList>
            <person name="Alioto T."/>
            <person name="Alioto T."/>
        </authorList>
    </citation>
    <scope>NUCLEOTIDE SEQUENCE</scope>
</reference>
<protein>
    <recommendedName>
        <fullName evidence="2">Fibronectin type-III domain-containing protein</fullName>
    </recommendedName>
</protein>
<dbReference type="Gene3D" id="2.60.40.10">
    <property type="entry name" value="Immunoglobulins"/>
    <property type="match status" value="1"/>
</dbReference>
<evidence type="ECO:0000313" key="4">
    <source>
        <dbReference type="Proteomes" id="UP000596742"/>
    </source>
</evidence>